<dbReference type="PANTHER" id="PTHR31862">
    <property type="entry name" value="UPF0261 DOMAIN PROTEIN (AFU_ORTHOLOGUE AFUA_1G10120)"/>
    <property type="match status" value="1"/>
</dbReference>
<accession>A0A3D5QBG4</accession>
<protein>
    <recommendedName>
        <fullName evidence="1">UPF0261 protein DHM44_05905</fullName>
    </recommendedName>
</protein>
<dbReference type="PANTHER" id="PTHR31862:SF1">
    <property type="entry name" value="UPF0261 DOMAIN PROTEIN (AFU_ORTHOLOGUE AFUA_1G10120)"/>
    <property type="match status" value="1"/>
</dbReference>
<evidence type="ECO:0000259" key="3">
    <source>
        <dbReference type="Pfam" id="PF23189"/>
    </source>
</evidence>
<reference evidence="4 5" key="1">
    <citation type="journal article" date="2018" name="Nat. Biotechnol.">
        <title>A standardized bacterial taxonomy based on genome phylogeny substantially revises the tree of life.</title>
        <authorList>
            <person name="Parks D.H."/>
            <person name="Chuvochina M."/>
            <person name="Waite D.W."/>
            <person name="Rinke C."/>
            <person name="Skarshewski A."/>
            <person name="Chaumeil P.A."/>
            <person name="Hugenholtz P."/>
        </authorList>
    </citation>
    <scope>NUCLEOTIDE SEQUENCE [LARGE SCALE GENOMIC DNA]</scope>
    <source>
        <strain evidence="4">UBA8672</strain>
    </source>
</reference>
<dbReference type="PIRSF" id="PIRSF033271">
    <property type="entry name" value="UCP033271"/>
    <property type="match status" value="1"/>
</dbReference>
<dbReference type="Gene3D" id="3.40.50.12020">
    <property type="entry name" value="Uncharacterised protein family UPF0261, NN domain"/>
    <property type="match status" value="1"/>
</dbReference>
<dbReference type="HAMAP" id="MF_00677">
    <property type="entry name" value="UPF0261"/>
    <property type="match status" value="1"/>
</dbReference>
<sequence length="399" mass="43402">MRSVYVIGTCDTKYDELKFVKDTVEKGGVSALLVDVGIKAHDKEVDITNKEVSASHPFEKDFLSRVDDRGKAVGLMAEALQEFLKQREDVAGVIGLGGSGGTSIITAGMRVLDIGIPKVMVSTVASGNVAPYVGPNDICMMYSVTDVAGLNRISKKVFSNAANAVAGMVSFKNDKVDSGKPAIGMTMFGVTTPCVDAVRKQLEKDYDCLVFHATGTGGQSMEKLLDSGMLSGVIDISTTEICDLHMGGVMNAGEDRLGAVIRTKKPYVGSTGALDMVNFGAKETVPEKYKGRNLYVHNPQVTLMRTTPEENKKMGEWIAEKLNKCEGEVRFLIPEKGVSMIDAPGMPFYDPEADKALFTAIEDNFNQTDSRRLIKLPYHINDKEFADELVKNFLEIINN</sequence>
<dbReference type="Gene3D" id="3.40.50.12030">
    <property type="entry name" value="Uncharacterised protein family UPF0261, NC domain"/>
    <property type="match status" value="1"/>
</dbReference>
<dbReference type="Pfam" id="PF23189">
    <property type="entry name" value="UPF0261_C"/>
    <property type="match status" value="1"/>
</dbReference>
<organism evidence="4 5">
    <name type="scientific">Flexistipes sinusarabici</name>
    <dbReference type="NCBI Taxonomy" id="2352"/>
    <lineage>
        <taxon>Bacteria</taxon>
        <taxon>Pseudomonadati</taxon>
        <taxon>Deferribacterota</taxon>
        <taxon>Deferribacteres</taxon>
        <taxon>Deferribacterales</taxon>
        <taxon>Flexistipitaceae</taxon>
        <taxon>Flexistipes</taxon>
    </lineage>
</organism>
<dbReference type="NCBIfam" id="NF002673">
    <property type="entry name" value="PRK02399.1-1"/>
    <property type="match status" value="1"/>
</dbReference>
<dbReference type="InterPro" id="IPR051353">
    <property type="entry name" value="Tobamovirus_resist_UPF0261"/>
</dbReference>
<gene>
    <name evidence="4" type="ORF">DHM44_05905</name>
</gene>
<evidence type="ECO:0000313" key="5">
    <source>
        <dbReference type="Proteomes" id="UP000262325"/>
    </source>
</evidence>
<dbReference type="NCBIfam" id="NF002674">
    <property type="entry name" value="PRK02399.1-2"/>
    <property type="match status" value="1"/>
</dbReference>
<name>A0A3D5QBG4_FLESI</name>
<dbReference type="AlphaFoldDB" id="A0A3D5QBG4"/>
<dbReference type="InterPro" id="IPR008322">
    <property type="entry name" value="UPF0261"/>
</dbReference>
<dbReference type="Proteomes" id="UP000262325">
    <property type="component" value="Unassembled WGS sequence"/>
</dbReference>
<dbReference type="EMBL" id="DPPF01000116">
    <property type="protein sequence ID" value="HCW93195.1"/>
    <property type="molecule type" value="Genomic_DNA"/>
</dbReference>
<dbReference type="CDD" id="cd15488">
    <property type="entry name" value="Tm-1-like"/>
    <property type="match status" value="1"/>
</dbReference>
<evidence type="ECO:0000259" key="2">
    <source>
        <dbReference type="Pfam" id="PF06792"/>
    </source>
</evidence>
<comment type="similarity">
    <text evidence="1">Belongs to the UPF0261 family.</text>
</comment>
<dbReference type="Pfam" id="PF06792">
    <property type="entry name" value="UPF0261"/>
    <property type="match status" value="1"/>
</dbReference>
<evidence type="ECO:0000313" key="4">
    <source>
        <dbReference type="EMBL" id="HCW93195.1"/>
    </source>
</evidence>
<feature type="domain" description="UPF0261" evidence="2">
    <location>
        <begin position="3"/>
        <end position="172"/>
    </location>
</feature>
<evidence type="ECO:0000256" key="1">
    <source>
        <dbReference type="HAMAP-Rule" id="MF_00677"/>
    </source>
</evidence>
<comment type="caution">
    <text evidence="4">The sequence shown here is derived from an EMBL/GenBank/DDBJ whole genome shotgun (WGS) entry which is preliminary data.</text>
</comment>
<feature type="domain" description="UPF0261" evidence="3">
    <location>
        <begin position="180"/>
        <end position="396"/>
    </location>
</feature>
<dbReference type="InterPro" id="IPR056778">
    <property type="entry name" value="UPF0261_C"/>
</dbReference>
<dbReference type="InterPro" id="IPR044122">
    <property type="entry name" value="UPF0261_N"/>
</dbReference>
<proteinExistence type="inferred from homology"/>